<evidence type="ECO:0000313" key="3">
    <source>
        <dbReference type="Proteomes" id="UP000501379"/>
    </source>
</evidence>
<dbReference type="InterPro" id="IPR027417">
    <property type="entry name" value="P-loop_NTPase"/>
</dbReference>
<proteinExistence type="predicted"/>
<dbReference type="Gene3D" id="3.30.70.1070">
    <property type="entry name" value="Sporulation related repeat"/>
    <property type="match status" value="1"/>
</dbReference>
<dbReference type="InterPro" id="IPR052026">
    <property type="entry name" value="ExeA_AAA_ATPase_DNA-bind"/>
</dbReference>
<reference evidence="2" key="1">
    <citation type="submission" date="2020-07" db="EMBL/GenBank/DDBJ databases">
        <title>Nitrate ammonifying Pseudomonas campi sp. nov. isolated from German agricultural grassland.</title>
        <authorList>
            <person name="Timsy T."/>
            <person name="Ulrich A."/>
            <person name="Spanner T."/>
            <person name="Foesel B."/>
            <person name="Kolb S."/>
            <person name="Horn M.A."/>
            <person name="Behrendt U."/>
        </authorList>
    </citation>
    <scope>NUCLEOTIDE SEQUENCE</scope>
    <source>
        <strain evidence="2">S1-A32-2</strain>
    </source>
</reference>
<evidence type="ECO:0000259" key="1">
    <source>
        <dbReference type="PROSITE" id="PS51724"/>
    </source>
</evidence>
<dbReference type="Pfam" id="PF13401">
    <property type="entry name" value="AAA_22"/>
    <property type="match status" value="1"/>
</dbReference>
<keyword evidence="3" id="KW-1185">Reference proteome</keyword>
<dbReference type="AlphaFoldDB" id="A0A6M8FJ94"/>
<dbReference type="PANTHER" id="PTHR35894">
    <property type="entry name" value="GENERAL SECRETION PATHWAY PROTEIN A-RELATED"/>
    <property type="match status" value="1"/>
</dbReference>
<dbReference type="InterPro" id="IPR036680">
    <property type="entry name" value="SPOR-like_sf"/>
</dbReference>
<dbReference type="GO" id="GO:0016887">
    <property type="term" value="F:ATP hydrolysis activity"/>
    <property type="evidence" value="ECO:0007669"/>
    <property type="project" value="InterPro"/>
</dbReference>
<dbReference type="Proteomes" id="UP000501379">
    <property type="component" value="Chromosome"/>
</dbReference>
<dbReference type="InterPro" id="IPR007730">
    <property type="entry name" value="SPOR-like_dom"/>
</dbReference>
<dbReference type="SUPFAM" id="SSF52540">
    <property type="entry name" value="P-loop containing nucleoside triphosphate hydrolases"/>
    <property type="match status" value="1"/>
</dbReference>
<dbReference type="KEGG" id="pcam:HNE05_15690"/>
<dbReference type="GO" id="GO:0042834">
    <property type="term" value="F:peptidoglycan binding"/>
    <property type="evidence" value="ECO:0007669"/>
    <property type="project" value="InterPro"/>
</dbReference>
<dbReference type="RefSeq" id="WP_173209913.1">
    <property type="nucleotide sequence ID" value="NZ_CP053697.2"/>
</dbReference>
<accession>A0A6M8FJ94</accession>
<sequence>MTSLHADEAYLGHYQFSHDPFAARVPGFRFFPAQRKPVLGQLHHLARYSQLLLVVTGPLGSGKTLLRQALVASTNKQAVHSVVVSARGAGDVAGVLRQVAQGLAIQQLDVRSILAHIAQLALTGQEVYLLVDDAELLADAAIEGLLTLAAGTAEARPHVFLFAEPELVSRLEALADGEERFHAIELLPYSEDETREYLAQRLDGAGQGIELLTDDQVSDIHISSGGWPGGINQIARDVLIEAMLAQRSAASAASGALGLPKKHLLAVAVVVLGLGAAWFMQGRQELAAVDTPVAVLPDAVAPVAATESAASAPATKPEGGAAIEFAGTSQPLPLPLVGEAQPVIREPLAQASGMDEGEEGGEAESLTALPSAQPIAQVDPVATPAPVAPTAPAVPVAPVQPVAAVAAVAQPVRPIAAPAPAPVVAAKPAPVVKPVEVKPAPVAVAKVGSASTGWYGAQPASQFALQILGTRSEAGAQTFVSKNGAEYRYFKKMHQGQPLYVVTYGKFSSRAAAQAAIKLLPASVQAGKPWPRSFASIQQEAVQAR</sequence>
<gene>
    <name evidence="2" type="ORF">HNE05_15690</name>
</gene>
<dbReference type="PANTHER" id="PTHR35894:SF7">
    <property type="entry name" value="GENERAL SECRETION PATHWAY PROTEIN A-RELATED"/>
    <property type="match status" value="1"/>
</dbReference>
<feature type="domain" description="SPOR" evidence="1">
    <location>
        <begin position="457"/>
        <end position="533"/>
    </location>
</feature>
<dbReference type="Pfam" id="PF05036">
    <property type="entry name" value="SPOR"/>
    <property type="match status" value="1"/>
</dbReference>
<organism evidence="2 3">
    <name type="scientific">Aquipseudomonas campi</name>
    <dbReference type="NCBI Taxonomy" id="2731681"/>
    <lineage>
        <taxon>Bacteria</taxon>
        <taxon>Pseudomonadati</taxon>
        <taxon>Pseudomonadota</taxon>
        <taxon>Gammaproteobacteria</taxon>
        <taxon>Pseudomonadales</taxon>
        <taxon>Pseudomonadaceae</taxon>
        <taxon>Aquipseudomonas</taxon>
    </lineage>
</organism>
<dbReference type="PROSITE" id="PS51724">
    <property type="entry name" value="SPOR"/>
    <property type="match status" value="1"/>
</dbReference>
<protein>
    <submittedName>
        <fullName evidence="2">SPOR domain-containing protein</fullName>
    </submittedName>
</protein>
<dbReference type="Gene3D" id="3.40.50.300">
    <property type="entry name" value="P-loop containing nucleotide triphosphate hydrolases"/>
    <property type="match status" value="1"/>
</dbReference>
<evidence type="ECO:0000313" key="2">
    <source>
        <dbReference type="EMBL" id="QKE64727.1"/>
    </source>
</evidence>
<dbReference type="EMBL" id="CP053697">
    <property type="protein sequence ID" value="QKE64727.1"/>
    <property type="molecule type" value="Genomic_DNA"/>
</dbReference>
<dbReference type="InterPro" id="IPR049945">
    <property type="entry name" value="AAA_22"/>
</dbReference>
<name>A0A6M8FJ94_9GAMM</name>